<dbReference type="Proteomes" id="UP000518752">
    <property type="component" value="Unassembled WGS sequence"/>
</dbReference>
<evidence type="ECO:0000256" key="1">
    <source>
        <dbReference type="SAM" id="MobiDB-lite"/>
    </source>
</evidence>
<keyword evidence="2" id="KW-1133">Transmembrane helix</keyword>
<evidence type="ECO:0000313" key="3">
    <source>
        <dbReference type="EMBL" id="KAF5391987.1"/>
    </source>
</evidence>
<organism evidence="3 4">
    <name type="scientific">Collybiopsis confluens</name>
    <dbReference type="NCBI Taxonomy" id="2823264"/>
    <lineage>
        <taxon>Eukaryota</taxon>
        <taxon>Fungi</taxon>
        <taxon>Dikarya</taxon>
        <taxon>Basidiomycota</taxon>
        <taxon>Agaricomycotina</taxon>
        <taxon>Agaricomycetes</taxon>
        <taxon>Agaricomycetidae</taxon>
        <taxon>Agaricales</taxon>
        <taxon>Marasmiineae</taxon>
        <taxon>Omphalotaceae</taxon>
        <taxon>Collybiopsis</taxon>
    </lineage>
</organism>
<keyword evidence="2" id="KW-0472">Membrane</keyword>
<gene>
    <name evidence="3" type="ORF">D9757_003307</name>
</gene>
<evidence type="ECO:0000313" key="4">
    <source>
        <dbReference type="Proteomes" id="UP000518752"/>
    </source>
</evidence>
<dbReference type="EMBL" id="JAACJN010000007">
    <property type="protein sequence ID" value="KAF5391987.1"/>
    <property type="molecule type" value="Genomic_DNA"/>
</dbReference>
<feature type="transmembrane region" description="Helical" evidence="2">
    <location>
        <begin position="133"/>
        <end position="151"/>
    </location>
</feature>
<evidence type="ECO:0000256" key="2">
    <source>
        <dbReference type="SAM" id="Phobius"/>
    </source>
</evidence>
<feature type="transmembrane region" description="Helical" evidence="2">
    <location>
        <begin position="22"/>
        <end position="40"/>
    </location>
</feature>
<feature type="transmembrane region" description="Helical" evidence="2">
    <location>
        <begin position="94"/>
        <end position="113"/>
    </location>
</feature>
<feature type="compositionally biased region" description="Polar residues" evidence="1">
    <location>
        <begin position="246"/>
        <end position="258"/>
    </location>
</feature>
<name>A0A8H5MFF8_9AGAR</name>
<comment type="caution">
    <text evidence="3">The sequence shown here is derived from an EMBL/GenBank/DDBJ whole genome shotgun (WGS) entry which is preliminary data.</text>
</comment>
<reference evidence="3 4" key="1">
    <citation type="journal article" date="2020" name="ISME J.">
        <title>Uncovering the hidden diversity of litter-decomposition mechanisms in mushroom-forming fungi.</title>
        <authorList>
            <person name="Floudas D."/>
            <person name="Bentzer J."/>
            <person name="Ahren D."/>
            <person name="Johansson T."/>
            <person name="Persson P."/>
            <person name="Tunlid A."/>
        </authorList>
    </citation>
    <scope>NUCLEOTIDE SEQUENCE [LARGE SCALE GENOMIC DNA]</scope>
    <source>
        <strain evidence="3 4">CBS 406.79</strain>
    </source>
</reference>
<keyword evidence="2" id="KW-0812">Transmembrane</keyword>
<accession>A0A8H5MFF8</accession>
<sequence>MGTIAEALVSVRVYALSGRKKYIIFIAAAIILAQWCLLLYQDADYVNGTSDVALLLFARELDTSQLPTLPNIDAYRICIAIPGTEDITIGSTFLSLYIVYDGLAVLAIIYFVMQQAKGFRNAPILHLIQRDGLLFFAVMFSSNFVWLMTALHSSRPGLRFIQNQPAMVISSIMVNRITVNLKKAGGELVVVTWSGGENQLITHDGSITAPREDIELASYTPNNQDLKFARNYGCGSKNSHGEHGYKNNSSNVPTDYRN</sequence>
<proteinExistence type="predicted"/>
<feature type="region of interest" description="Disordered" evidence="1">
    <location>
        <begin position="239"/>
        <end position="258"/>
    </location>
</feature>
<dbReference type="AlphaFoldDB" id="A0A8H5MFF8"/>
<protein>
    <submittedName>
        <fullName evidence="3">Uncharacterized protein</fullName>
    </submittedName>
</protein>
<keyword evidence="4" id="KW-1185">Reference proteome</keyword>
<dbReference type="OrthoDB" id="3193253at2759"/>